<evidence type="ECO:0000313" key="5">
    <source>
        <dbReference type="Proteomes" id="UP001519535"/>
    </source>
</evidence>
<dbReference type="EMBL" id="JAHCLR010000035">
    <property type="protein sequence ID" value="MBS9535077.1"/>
    <property type="molecule type" value="Genomic_DNA"/>
</dbReference>
<proteinExistence type="predicted"/>
<feature type="chain" id="PRO_5045364249" evidence="3">
    <location>
        <begin position="22"/>
        <end position="180"/>
    </location>
</feature>
<feature type="signal peptide" evidence="3">
    <location>
        <begin position="1"/>
        <end position="21"/>
    </location>
</feature>
<protein>
    <submittedName>
        <fullName evidence="4">Uncharacterized protein</fullName>
    </submittedName>
</protein>
<keyword evidence="2" id="KW-0472">Membrane</keyword>
<organism evidence="4 5">
    <name type="scientific">Mycolicibacter acidiphilus</name>
    <dbReference type="NCBI Taxonomy" id="2835306"/>
    <lineage>
        <taxon>Bacteria</taxon>
        <taxon>Bacillati</taxon>
        <taxon>Actinomycetota</taxon>
        <taxon>Actinomycetes</taxon>
        <taxon>Mycobacteriales</taxon>
        <taxon>Mycobacteriaceae</taxon>
        <taxon>Mycolicibacter</taxon>
    </lineage>
</organism>
<evidence type="ECO:0000256" key="2">
    <source>
        <dbReference type="SAM" id="Phobius"/>
    </source>
</evidence>
<evidence type="ECO:0000313" key="4">
    <source>
        <dbReference type="EMBL" id="MBS9535077.1"/>
    </source>
</evidence>
<dbReference type="Proteomes" id="UP001519535">
    <property type="component" value="Unassembled WGS sequence"/>
</dbReference>
<keyword evidence="2" id="KW-0812">Transmembrane</keyword>
<name>A0ABS5RM46_9MYCO</name>
<reference evidence="4 5" key="1">
    <citation type="submission" date="2021-05" db="EMBL/GenBank/DDBJ databases">
        <title>Mycobacterium acidophilum sp. nov., an extremely acid-tolerant member of the genus Mycobacterium.</title>
        <authorList>
            <person name="Xia J."/>
        </authorList>
    </citation>
    <scope>NUCLEOTIDE SEQUENCE [LARGE SCALE GENOMIC DNA]</scope>
    <source>
        <strain evidence="4 5">M1</strain>
    </source>
</reference>
<sequence>MTKTAAAIAAAFVALSPVVGAITAASPVSASPTCDWSQPYDQLQKCLHQQQGTAPQPVTFGHEKSAIERGFDTLMGMGAPFGFFIVALISWGVSDWFKKHGKNDEDESDTAAPTTYHVHINTRPDFEHQAPPVYTQPVDLSGAQPESDTDAEPTPTGVDPAYADELRPQTPNGNPFESLF</sequence>
<comment type="caution">
    <text evidence="4">The sequence shown here is derived from an EMBL/GenBank/DDBJ whole genome shotgun (WGS) entry which is preliminary data.</text>
</comment>
<keyword evidence="2" id="KW-1133">Transmembrane helix</keyword>
<feature type="compositionally biased region" description="Polar residues" evidence="1">
    <location>
        <begin position="169"/>
        <end position="180"/>
    </location>
</feature>
<evidence type="ECO:0000256" key="3">
    <source>
        <dbReference type="SAM" id="SignalP"/>
    </source>
</evidence>
<keyword evidence="5" id="KW-1185">Reference proteome</keyword>
<keyword evidence="3" id="KW-0732">Signal</keyword>
<feature type="region of interest" description="Disordered" evidence="1">
    <location>
        <begin position="124"/>
        <end position="180"/>
    </location>
</feature>
<accession>A0ABS5RM46</accession>
<gene>
    <name evidence="4" type="ORF">KIH27_15930</name>
</gene>
<evidence type="ECO:0000256" key="1">
    <source>
        <dbReference type="SAM" id="MobiDB-lite"/>
    </source>
</evidence>
<dbReference type="RefSeq" id="WP_214093941.1">
    <property type="nucleotide sequence ID" value="NZ_JAHCLR010000035.1"/>
</dbReference>
<feature type="transmembrane region" description="Helical" evidence="2">
    <location>
        <begin position="74"/>
        <end position="93"/>
    </location>
</feature>